<accession>A0ABR3MWC4</accession>
<evidence type="ECO:0000313" key="2">
    <source>
        <dbReference type="Proteomes" id="UP001558613"/>
    </source>
</evidence>
<proteinExistence type="predicted"/>
<gene>
    <name evidence="1" type="ORF">QQF64_031194</name>
</gene>
<organism evidence="1 2">
    <name type="scientific">Cirrhinus molitorella</name>
    <name type="common">mud carp</name>
    <dbReference type="NCBI Taxonomy" id="172907"/>
    <lineage>
        <taxon>Eukaryota</taxon>
        <taxon>Metazoa</taxon>
        <taxon>Chordata</taxon>
        <taxon>Craniata</taxon>
        <taxon>Vertebrata</taxon>
        <taxon>Euteleostomi</taxon>
        <taxon>Actinopterygii</taxon>
        <taxon>Neopterygii</taxon>
        <taxon>Teleostei</taxon>
        <taxon>Ostariophysi</taxon>
        <taxon>Cypriniformes</taxon>
        <taxon>Cyprinidae</taxon>
        <taxon>Labeoninae</taxon>
        <taxon>Labeonini</taxon>
        <taxon>Cirrhinus</taxon>
    </lineage>
</organism>
<protein>
    <submittedName>
        <fullName evidence="1">Uncharacterized protein</fullName>
    </submittedName>
</protein>
<dbReference type="EMBL" id="JAYMGO010000008">
    <property type="protein sequence ID" value="KAL1268905.1"/>
    <property type="molecule type" value="Genomic_DNA"/>
</dbReference>
<name>A0ABR3MWC4_9TELE</name>
<reference evidence="1 2" key="1">
    <citation type="submission" date="2023-09" db="EMBL/GenBank/DDBJ databases">
        <authorList>
            <person name="Wang M."/>
        </authorList>
    </citation>
    <scope>NUCLEOTIDE SEQUENCE [LARGE SCALE GENOMIC DNA]</scope>
    <source>
        <strain evidence="1">GT-2023</strain>
        <tissue evidence="1">Liver</tissue>
    </source>
</reference>
<comment type="caution">
    <text evidence="1">The sequence shown here is derived from an EMBL/GenBank/DDBJ whole genome shotgun (WGS) entry which is preliminary data.</text>
</comment>
<dbReference type="Proteomes" id="UP001558613">
    <property type="component" value="Unassembled WGS sequence"/>
</dbReference>
<sequence>MPILSQDGGHVRLEGHIPLKIEACDFFTPRAIHHLLQETPTLLLFRNNRHGLGLRHIIQPVTTHLTDTLYTLLAECRGLGGVNHRWMAFQYELALEEMFYGKPYSPQSVQFAVSLGTNSKNPNSLTKCRGFLGLSPVGSARVGEDPPPIETWISDPLQRMRVRRIFPLTDALDACPAIIAQALINVLLCNLHERNDRIPVESYKQSAPPLMSKLVGCRTTSDFCKDKPTG</sequence>
<evidence type="ECO:0000313" key="1">
    <source>
        <dbReference type="EMBL" id="KAL1268905.1"/>
    </source>
</evidence>
<keyword evidence="2" id="KW-1185">Reference proteome</keyword>